<dbReference type="EMBL" id="AFLW02000173">
    <property type="protein sequence ID" value="EMM80712.1"/>
    <property type="molecule type" value="Genomic_DNA"/>
</dbReference>
<dbReference type="InterPro" id="IPR000014">
    <property type="entry name" value="PAS"/>
</dbReference>
<dbReference type="InterPro" id="IPR035965">
    <property type="entry name" value="PAS-like_dom_sf"/>
</dbReference>
<evidence type="ECO:0000259" key="1">
    <source>
        <dbReference type="SMART" id="SM00091"/>
    </source>
</evidence>
<evidence type="ECO:0000313" key="2">
    <source>
        <dbReference type="EMBL" id="EMM80712.1"/>
    </source>
</evidence>
<feature type="domain" description="PAS" evidence="1">
    <location>
        <begin position="10"/>
        <end position="76"/>
    </location>
</feature>
<dbReference type="AlphaFoldDB" id="M6GBJ5"/>
<dbReference type="SMART" id="SM00091">
    <property type="entry name" value="PAS"/>
    <property type="match status" value="1"/>
</dbReference>
<reference evidence="2 3" key="1">
    <citation type="submission" date="2013-01" db="EMBL/GenBank/DDBJ databases">
        <authorList>
            <person name="Harkins D.M."/>
            <person name="Durkin A.S."/>
            <person name="Brinkac L.M."/>
            <person name="Haft D.H."/>
            <person name="Selengut J.D."/>
            <person name="Sanka R."/>
            <person name="DePew J."/>
            <person name="Purushe J."/>
            <person name="Hospenthal D.R."/>
            <person name="Murray C.K."/>
            <person name="Pimentel G."/>
            <person name="Wasfy M."/>
            <person name="Parker T."/>
            <person name="Miller R.S."/>
            <person name="Vinetz J.M."/>
            <person name="Sutton G.G."/>
            <person name="Nierman W.C."/>
            <person name="Fouts D.E."/>
        </authorList>
    </citation>
    <scope>NUCLEOTIDE SEQUENCE [LARGE SCALE GENOMIC DNA]</scope>
    <source>
        <strain evidence="2 3">2006001854</strain>
    </source>
</reference>
<evidence type="ECO:0000313" key="3">
    <source>
        <dbReference type="Proteomes" id="UP000012128"/>
    </source>
</evidence>
<gene>
    <name evidence="2" type="ORF">LEP1GSC037_4688</name>
</gene>
<sequence length="182" mass="21011">MINSTDLKHNEYRLIFESLPGLYLILFPDLRIAAVSDSYLKATNTKRDEILGRGIFDVFPDNPSDPNADGVGNLYSSLLLVLKEKIPNTMAVQKYDVRRPESEGGGFEEKYWSPMNSPILNEKREVIYIVHRVEEVTEFVQLKNKGKEQNKITEELKNLTVSMETEIYQRAQEIQKNNKELD</sequence>
<protein>
    <submittedName>
        <fullName evidence="2">PAS domain protein</fullName>
    </submittedName>
</protein>
<proteinExistence type="predicted"/>
<comment type="caution">
    <text evidence="2">The sequence shown here is derived from an EMBL/GenBank/DDBJ whole genome shotgun (WGS) entry which is preliminary data.</text>
</comment>
<dbReference type="Gene3D" id="3.30.450.20">
    <property type="entry name" value="PAS domain"/>
    <property type="match status" value="1"/>
</dbReference>
<dbReference type="Proteomes" id="UP000012128">
    <property type="component" value="Unassembled WGS sequence"/>
</dbReference>
<name>M6GBJ5_LEPIR</name>
<dbReference type="SUPFAM" id="SSF55785">
    <property type="entry name" value="PYP-like sensor domain (PAS domain)"/>
    <property type="match status" value="1"/>
</dbReference>
<accession>M6GBJ5</accession>
<organism evidence="2 3">
    <name type="scientific">Leptospira interrogans str. 2006001854</name>
    <dbReference type="NCBI Taxonomy" id="1001590"/>
    <lineage>
        <taxon>Bacteria</taxon>
        <taxon>Pseudomonadati</taxon>
        <taxon>Spirochaetota</taxon>
        <taxon>Spirochaetia</taxon>
        <taxon>Leptospirales</taxon>
        <taxon>Leptospiraceae</taxon>
        <taxon>Leptospira</taxon>
    </lineage>
</organism>